<protein>
    <submittedName>
        <fullName evidence="2">Uncharacterized protein</fullName>
    </submittedName>
</protein>
<dbReference type="Proteomes" id="UP000499080">
    <property type="component" value="Unassembled WGS sequence"/>
</dbReference>
<dbReference type="EMBL" id="BGPR01000253">
    <property type="protein sequence ID" value="GBM08180.1"/>
    <property type="molecule type" value="Genomic_DNA"/>
</dbReference>
<evidence type="ECO:0000313" key="3">
    <source>
        <dbReference type="Proteomes" id="UP000499080"/>
    </source>
</evidence>
<sequence length="60" mass="6562">MCQDLNAGYQGRSRVLPSHTMPVPRPFKTVTEPQTKKPCRCSADAGQLAPAACMRVMVTQ</sequence>
<accession>A0A4Y2CUS7</accession>
<feature type="region of interest" description="Disordered" evidence="1">
    <location>
        <begin position="13"/>
        <end position="41"/>
    </location>
</feature>
<name>A0A4Y2CUS7_ARAVE</name>
<keyword evidence="3" id="KW-1185">Reference proteome</keyword>
<evidence type="ECO:0000313" key="2">
    <source>
        <dbReference type="EMBL" id="GBM08180.1"/>
    </source>
</evidence>
<evidence type="ECO:0000256" key="1">
    <source>
        <dbReference type="SAM" id="MobiDB-lite"/>
    </source>
</evidence>
<dbReference type="AlphaFoldDB" id="A0A4Y2CUS7"/>
<feature type="non-terminal residue" evidence="2">
    <location>
        <position position="60"/>
    </location>
</feature>
<comment type="caution">
    <text evidence="2">The sequence shown here is derived from an EMBL/GenBank/DDBJ whole genome shotgun (WGS) entry which is preliminary data.</text>
</comment>
<proteinExistence type="predicted"/>
<organism evidence="2 3">
    <name type="scientific">Araneus ventricosus</name>
    <name type="common">Orbweaver spider</name>
    <name type="synonym">Epeira ventricosa</name>
    <dbReference type="NCBI Taxonomy" id="182803"/>
    <lineage>
        <taxon>Eukaryota</taxon>
        <taxon>Metazoa</taxon>
        <taxon>Ecdysozoa</taxon>
        <taxon>Arthropoda</taxon>
        <taxon>Chelicerata</taxon>
        <taxon>Arachnida</taxon>
        <taxon>Araneae</taxon>
        <taxon>Araneomorphae</taxon>
        <taxon>Entelegynae</taxon>
        <taxon>Araneoidea</taxon>
        <taxon>Araneidae</taxon>
        <taxon>Araneus</taxon>
    </lineage>
</organism>
<reference evidence="2 3" key="1">
    <citation type="journal article" date="2019" name="Sci. Rep.">
        <title>Orb-weaving spider Araneus ventricosus genome elucidates the spidroin gene catalogue.</title>
        <authorList>
            <person name="Kono N."/>
            <person name="Nakamura H."/>
            <person name="Ohtoshi R."/>
            <person name="Moran D.A.P."/>
            <person name="Shinohara A."/>
            <person name="Yoshida Y."/>
            <person name="Fujiwara M."/>
            <person name="Mori M."/>
            <person name="Tomita M."/>
            <person name="Arakawa K."/>
        </authorList>
    </citation>
    <scope>NUCLEOTIDE SEQUENCE [LARGE SCALE GENOMIC DNA]</scope>
</reference>
<gene>
    <name evidence="2" type="ORF">AVEN_32738_1</name>
</gene>